<dbReference type="Proteomes" id="UP000196710">
    <property type="component" value="Chromosome"/>
</dbReference>
<dbReference type="Proteomes" id="UP000596035">
    <property type="component" value="Chromosome"/>
</dbReference>
<dbReference type="RefSeq" id="WP_066534460.1">
    <property type="nucleotide sequence ID" value="NZ_CP021422.1"/>
</dbReference>
<evidence type="ECO:0000313" key="1">
    <source>
        <dbReference type="EMBL" id="ASB40222.1"/>
    </source>
</evidence>
<keyword evidence="3" id="KW-1185">Reference proteome</keyword>
<accession>A0A1Z2XP50</accession>
<protein>
    <submittedName>
        <fullName evidence="2">Uncharacterized protein</fullName>
    </submittedName>
</protein>
<evidence type="ECO:0000313" key="3">
    <source>
        <dbReference type="Proteomes" id="UP000196710"/>
    </source>
</evidence>
<name>A0A1Z2XP50_9FIRM</name>
<dbReference type="EMBL" id="CP065321">
    <property type="protein sequence ID" value="QQR29509.1"/>
    <property type="molecule type" value="Genomic_DNA"/>
</dbReference>
<dbReference type="AlphaFoldDB" id="A0A1Z2XP50"/>
<reference evidence="3" key="2">
    <citation type="submission" date="2017-05" db="EMBL/GenBank/DDBJ databases">
        <title>Improved OligoMM genomes.</title>
        <authorList>
            <person name="Garzetti D."/>
        </authorList>
    </citation>
    <scope>NUCLEOTIDE SEQUENCE [LARGE SCALE GENOMIC DNA]</scope>
    <source>
        <strain evidence="3">KB18</strain>
    </source>
</reference>
<reference evidence="1" key="1">
    <citation type="journal article" date="2017" name="Genome Announc.">
        <title>High-Quality Whole-Genome Sequences of the Oligo-Mouse-Microbiota Bacterial Community.</title>
        <authorList>
            <person name="Garzetti D."/>
            <person name="Brugiroux S."/>
            <person name="Bunk B."/>
            <person name="Pukall R."/>
            <person name="McCoy K.D."/>
            <person name="Macpherson A.J."/>
            <person name="Stecher B."/>
        </authorList>
    </citation>
    <scope>NUCLEOTIDE SEQUENCE</scope>
    <source>
        <strain evidence="1">KB18</strain>
    </source>
</reference>
<evidence type="ECO:0000313" key="4">
    <source>
        <dbReference type="Proteomes" id="UP000596035"/>
    </source>
</evidence>
<gene>
    <name evidence="1" type="ORF">ADH66_05845</name>
    <name evidence="2" type="ORF">I5Q82_15930</name>
</gene>
<dbReference type="EMBL" id="CP021422">
    <property type="protein sequence ID" value="ASB40222.1"/>
    <property type="molecule type" value="Genomic_DNA"/>
</dbReference>
<evidence type="ECO:0000313" key="2">
    <source>
        <dbReference type="EMBL" id="QQR29509.1"/>
    </source>
</evidence>
<reference evidence="2 4" key="3">
    <citation type="submission" date="2020-11" db="EMBL/GenBank/DDBJ databases">
        <title>Closed and high quality bacterial genomes of the OMM12 community.</title>
        <authorList>
            <person name="Marbouty M."/>
            <person name="Lamy-Besnier Q."/>
            <person name="Debarbieux L."/>
            <person name="Koszul R."/>
        </authorList>
    </citation>
    <scope>NUCLEOTIDE SEQUENCE [LARGE SCALE GENOMIC DNA]</scope>
    <source>
        <strain evidence="2 4">KB18</strain>
    </source>
</reference>
<organism evidence="2 4">
    <name type="scientific">Acutalibacter muris</name>
    <dbReference type="NCBI Taxonomy" id="1796620"/>
    <lineage>
        <taxon>Bacteria</taxon>
        <taxon>Bacillati</taxon>
        <taxon>Bacillota</taxon>
        <taxon>Clostridia</taxon>
        <taxon>Eubacteriales</taxon>
        <taxon>Acutalibacteraceae</taxon>
        <taxon>Acutalibacter</taxon>
    </lineage>
</organism>
<proteinExistence type="predicted"/>
<dbReference type="KEGG" id="amur:ADH66_05845"/>
<sequence>MRKDGKYRFSLQFPAETEEQIQAGELLERLGNRKSAVVVAALGEYLATHPALLSPECKVEIKTEQPFAPDFIKEMVQKMLDERLMDAKDKGNLGEMASEGDNNITEMLNNMDIFG</sequence>